<dbReference type="AlphaFoldDB" id="A0A9P4GGQ3"/>
<evidence type="ECO:0000256" key="4">
    <source>
        <dbReference type="ARBA" id="ARBA00023239"/>
    </source>
</evidence>
<evidence type="ECO:0000256" key="3">
    <source>
        <dbReference type="ARBA" id="ARBA00022833"/>
    </source>
</evidence>
<evidence type="ECO:0000256" key="2">
    <source>
        <dbReference type="ARBA" id="ARBA00022723"/>
    </source>
</evidence>
<keyword evidence="4" id="KW-0456">Lyase</keyword>
<dbReference type="PANTHER" id="PTHR33337">
    <property type="entry name" value="GFA DOMAIN-CONTAINING PROTEIN"/>
    <property type="match status" value="1"/>
</dbReference>
<gene>
    <name evidence="6" type="ORF">K460DRAFT_365941</name>
</gene>
<dbReference type="Pfam" id="PF04828">
    <property type="entry name" value="GFA"/>
    <property type="match status" value="1"/>
</dbReference>
<dbReference type="Gene3D" id="3.90.1590.10">
    <property type="entry name" value="glutathione-dependent formaldehyde- activating enzyme (gfa)"/>
    <property type="match status" value="1"/>
</dbReference>
<evidence type="ECO:0000259" key="5">
    <source>
        <dbReference type="PROSITE" id="PS51891"/>
    </source>
</evidence>
<dbReference type="OrthoDB" id="406544at2759"/>
<name>A0A9P4GGQ3_9PLEO</name>
<feature type="domain" description="CENP-V/GFA" evidence="5">
    <location>
        <begin position="2"/>
        <end position="109"/>
    </location>
</feature>
<reference evidence="6" key="1">
    <citation type="submission" date="2020-01" db="EMBL/GenBank/DDBJ databases">
        <authorList>
            <consortium name="DOE Joint Genome Institute"/>
            <person name="Haridas S."/>
            <person name="Albert R."/>
            <person name="Binder M."/>
            <person name="Bloem J."/>
            <person name="Labutti K."/>
            <person name="Salamov A."/>
            <person name="Andreopoulos B."/>
            <person name="Baker S.E."/>
            <person name="Barry K."/>
            <person name="Bills G."/>
            <person name="Bluhm B.H."/>
            <person name="Cannon C."/>
            <person name="Castanera R."/>
            <person name="Culley D.E."/>
            <person name="Daum C."/>
            <person name="Ezra D."/>
            <person name="Gonzalez J.B."/>
            <person name="Henrissat B."/>
            <person name="Kuo A."/>
            <person name="Liang C."/>
            <person name="Lipzen A."/>
            <person name="Lutzoni F."/>
            <person name="Magnuson J."/>
            <person name="Mondo S."/>
            <person name="Nolan M."/>
            <person name="Ohm R."/>
            <person name="Pangilinan J."/>
            <person name="Park H.-J."/>
            <person name="Ramirez L."/>
            <person name="Alfaro M."/>
            <person name="Sun H."/>
            <person name="Tritt A."/>
            <person name="Yoshinaga Y."/>
            <person name="Zwiers L.-H."/>
            <person name="Turgeon B.G."/>
            <person name="Goodwin S.B."/>
            <person name="Spatafora J.W."/>
            <person name="Crous P.W."/>
            <person name="Grigoriev I.V."/>
        </authorList>
    </citation>
    <scope>NUCLEOTIDE SEQUENCE</scope>
    <source>
        <strain evidence="6">CBS 394.84</strain>
    </source>
</reference>
<dbReference type="GeneID" id="63850525"/>
<dbReference type="PANTHER" id="PTHR33337:SF30">
    <property type="entry name" value="DUF636 DOMAIN PROTEIN (AFU_ORTHOLOGUE AFUA_1G03180)"/>
    <property type="match status" value="1"/>
</dbReference>
<dbReference type="PROSITE" id="PS51891">
    <property type="entry name" value="CENP_V_GFA"/>
    <property type="match status" value="1"/>
</dbReference>
<dbReference type="GO" id="GO:0016846">
    <property type="term" value="F:carbon-sulfur lyase activity"/>
    <property type="evidence" value="ECO:0007669"/>
    <property type="project" value="InterPro"/>
</dbReference>
<evidence type="ECO:0000313" key="6">
    <source>
        <dbReference type="EMBL" id="KAF1845037.1"/>
    </source>
</evidence>
<protein>
    <recommendedName>
        <fullName evidence="5">CENP-V/GFA domain-containing protein</fullName>
    </recommendedName>
</protein>
<comment type="similarity">
    <text evidence="1">Belongs to the Gfa family.</text>
</comment>
<dbReference type="InterPro" id="IPR011057">
    <property type="entry name" value="Mss4-like_sf"/>
</dbReference>
<dbReference type="GO" id="GO:0046872">
    <property type="term" value="F:metal ion binding"/>
    <property type="evidence" value="ECO:0007669"/>
    <property type="project" value="UniProtKB-KW"/>
</dbReference>
<keyword evidence="7" id="KW-1185">Reference proteome</keyword>
<sequence length="132" mass="14092">MPSGSCMCGNVSYEVAGDSVANVLCHCYDCRKISGTTYSSNSLYSSDGLKITKGTPKQHKKVADSGNEIVSNFCGDCGSTMWRTTATFPGKLIVKAGTLDDTSIIDNWTVHKELFASNRPKWIGAQEGAAQA</sequence>
<accession>A0A9P4GGQ3</accession>
<organism evidence="6 7">
    <name type="scientific">Cucurbitaria berberidis CBS 394.84</name>
    <dbReference type="NCBI Taxonomy" id="1168544"/>
    <lineage>
        <taxon>Eukaryota</taxon>
        <taxon>Fungi</taxon>
        <taxon>Dikarya</taxon>
        <taxon>Ascomycota</taxon>
        <taxon>Pezizomycotina</taxon>
        <taxon>Dothideomycetes</taxon>
        <taxon>Pleosporomycetidae</taxon>
        <taxon>Pleosporales</taxon>
        <taxon>Pleosporineae</taxon>
        <taxon>Cucurbitariaceae</taxon>
        <taxon>Cucurbitaria</taxon>
    </lineage>
</organism>
<dbReference type="Proteomes" id="UP000800039">
    <property type="component" value="Unassembled WGS sequence"/>
</dbReference>
<dbReference type="RefSeq" id="XP_040787600.1">
    <property type="nucleotide sequence ID" value="XM_040933274.1"/>
</dbReference>
<dbReference type="InterPro" id="IPR006913">
    <property type="entry name" value="CENP-V/GFA"/>
</dbReference>
<proteinExistence type="inferred from homology"/>
<keyword evidence="2" id="KW-0479">Metal-binding</keyword>
<dbReference type="SUPFAM" id="SSF51316">
    <property type="entry name" value="Mss4-like"/>
    <property type="match status" value="1"/>
</dbReference>
<dbReference type="EMBL" id="ML976616">
    <property type="protein sequence ID" value="KAF1845037.1"/>
    <property type="molecule type" value="Genomic_DNA"/>
</dbReference>
<comment type="caution">
    <text evidence="6">The sequence shown here is derived from an EMBL/GenBank/DDBJ whole genome shotgun (WGS) entry which is preliminary data.</text>
</comment>
<evidence type="ECO:0000313" key="7">
    <source>
        <dbReference type="Proteomes" id="UP000800039"/>
    </source>
</evidence>
<keyword evidence="3" id="KW-0862">Zinc</keyword>
<evidence type="ECO:0000256" key="1">
    <source>
        <dbReference type="ARBA" id="ARBA00005495"/>
    </source>
</evidence>